<feature type="compositionally biased region" description="Polar residues" evidence="4">
    <location>
        <begin position="349"/>
        <end position="366"/>
    </location>
</feature>
<evidence type="ECO:0008006" key="7">
    <source>
        <dbReference type="Google" id="ProtNLM"/>
    </source>
</evidence>
<feature type="region of interest" description="Disordered" evidence="4">
    <location>
        <begin position="349"/>
        <end position="381"/>
    </location>
</feature>
<evidence type="ECO:0000313" key="5">
    <source>
        <dbReference type="EMBL" id="KAL2613325.1"/>
    </source>
</evidence>
<feature type="compositionally biased region" description="Low complexity" evidence="4">
    <location>
        <begin position="407"/>
        <end position="423"/>
    </location>
</feature>
<dbReference type="EMBL" id="JBHFFA010000007">
    <property type="protein sequence ID" value="KAL2613325.1"/>
    <property type="molecule type" value="Genomic_DNA"/>
</dbReference>
<feature type="region of interest" description="Disordered" evidence="4">
    <location>
        <begin position="407"/>
        <end position="479"/>
    </location>
</feature>
<sequence length="479" mass="50482">MISSLRTDSPLSRRIVASFLHFLSTVEAAPGQDIEGVEVAAECLAEVFGIDARYPDDYSGVISLIDVFSAIDAECRANGTTHAPSAPPIHGAEASRSRAVPSVVETEGESHLDQFKDGLELAGFFDGTLLGTPEYEEKLNEAKAVLEEARMKIRSTTIAPNWSKSYPEEILVLAEAFKIQGNRSMSVNEYHTAIQLYTLALSLCSTNAIFHSNRAAALTAIGKYEEAIADCHAAMKLDPLYSKAYSRLGLAYYAQGKLEDAIEKGFKKALELDPSSTSVQENLRAAEQKLEEQQRQQGPPQSSSPRGADNQNADAGFNADSAPNNQLPSGINDILTNLPDLINMAAQFGQRSNQDSQQSDGANQGSAPGGVNQPGGSGNVNQFPLEINNLLTSLPGLITMATQFGQTTATQGSQQSAGPNQGAVPGGGSQPGEGGQEVPGVAMDSMLMNAFQQFFGGSGGVASGGTPNSNPQQGPPRGS</sequence>
<keyword evidence="2 3" id="KW-0802">TPR repeat</keyword>
<keyword evidence="6" id="KW-1185">Reference proteome</keyword>
<dbReference type="Pfam" id="PF13432">
    <property type="entry name" value="TPR_16"/>
    <property type="match status" value="1"/>
</dbReference>
<gene>
    <name evidence="5" type="ORF">R1flu_025017</name>
</gene>
<evidence type="ECO:0000256" key="4">
    <source>
        <dbReference type="SAM" id="MobiDB-lite"/>
    </source>
</evidence>
<dbReference type="InterPro" id="IPR047150">
    <property type="entry name" value="SGT"/>
</dbReference>
<dbReference type="PROSITE" id="PS50005">
    <property type="entry name" value="TPR"/>
    <property type="match status" value="1"/>
</dbReference>
<proteinExistence type="predicted"/>
<feature type="compositionally biased region" description="Gly residues" evidence="4">
    <location>
        <begin position="424"/>
        <end position="437"/>
    </location>
</feature>
<dbReference type="InterPro" id="IPR011990">
    <property type="entry name" value="TPR-like_helical_dom_sf"/>
</dbReference>
<protein>
    <recommendedName>
        <fullName evidence="7">SGTA homodimerisation domain-containing protein</fullName>
    </recommendedName>
</protein>
<dbReference type="Gene3D" id="1.25.40.10">
    <property type="entry name" value="Tetratricopeptide repeat domain"/>
    <property type="match status" value="1"/>
</dbReference>
<feature type="compositionally biased region" description="Low complexity" evidence="4">
    <location>
        <begin position="295"/>
        <end position="307"/>
    </location>
</feature>
<reference evidence="5 6" key="1">
    <citation type="submission" date="2024-09" db="EMBL/GenBank/DDBJ databases">
        <title>Chromosome-scale assembly of Riccia fluitans.</title>
        <authorList>
            <person name="Paukszto L."/>
            <person name="Sawicki J."/>
            <person name="Karawczyk K."/>
            <person name="Piernik-Szablinska J."/>
            <person name="Szczecinska M."/>
            <person name="Mazdziarz M."/>
        </authorList>
    </citation>
    <scope>NUCLEOTIDE SEQUENCE [LARGE SCALE GENOMIC DNA]</scope>
    <source>
        <strain evidence="5">Rf_01</strain>
        <tissue evidence="5">Aerial parts of the thallus</tissue>
    </source>
</reference>
<feature type="region of interest" description="Disordered" evidence="4">
    <location>
        <begin position="79"/>
        <end position="99"/>
    </location>
</feature>
<comment type="caution">
    <text evidence="5">The sequence shown here is derived from an EMBL/GenBank/DDBJ whole genome shotgun (WGS) entry which is preliminary data.</text>
</comment>
<dbReference type="Gene3D" id="1.20.5.420">
    <property type="entry name" value="Immunoglobulin FC, subunit C"/>
    <property type="match status" value="1"/>
</dbReference>
<evidence type="ECO:0000256" key="2">
    <source>
        <dbReference type="ARBA" id="ARBA00022803"/>
    </source>
</evidence>
<feature type="repeat" description="TPR" evidence="3">
    <location>
        <begin position="242"/>
        <end position="276"/>
    </location>
</feature>
<dbReference type="SUPFAM" id="SSF48452">
    <property type="entry name" value="TPR-like"/>
    <property type="match status" value="1"/>
</dbReference>
<dbReference type="PANTHER" id="PTHR45831:SF2">
    <property type="entry name" value="LD24721P"/>
    <property type="match status" value="1"/>
</dbReference>
<evidence type="ECO:0000256" key="1">
    <source>
        <dbReference type="ARBA" id="ARBA00022737"/>
    </source>
</evidence>
<keyword evidence="1" id="KW-0677">Repeat</keyword>
<feature type="region of interest" description="Disordered" evidence="4">
    <location>
        <begin position="288"/>
        <end position="332"/>
    </location>
</feature>
<dbReference type="PANTHER" id="PTHR45831">
    <property type="entry name" value="LD24721P"/>
    <property type="match status" value="1"/>
</dbReference>
<dbReference type="SMART" id="SM00028">
    <property type="entry name" value="TPR"/>
    <property type="match status" value="3"/>
</dbReference>
<organism evidence="5 6">
    <name type="scientific">Riccia fluitans</name>
    <dbReference type="NCBI Taxonomy" id="41844"/>
    <lineage>
        <taxon>Eukaryota</taxon>
        <taxon>Viridiplantae</taxon>
        <taxon>Streptophyta</taxon>
        <taxon>Embryophyta</taxon>
        <taxon>Marchantiophyta</taxon>
        <taxon>Marchantiopsida</taxon>
        <taxon>Marchantiidae</taxon>
        <taxon>Marchantiales</taxon>
        <taxon>Ricciaceae</taxon>
        <taxon>Riccia</taxon>
    </lineage>
</organism>
<evidence type="ECO:0000313" key="6">
    <source>
        <dbReference type="Proteomes" id="UP001605036"/>
    </source>
</evidence>
<accession>A0ABD1XWJ9</accession>
<evidence type="ECO:0000256" key="3">
    <source>
        <dbReference type="PROSITE-ProRule" id="PRU00339"/>
    </source>
</evidence>
<dbReference type="InterPro" id="IPR019734">
    <property type="entry name" value="TPR_rpt"/>
</dbReference>
<name>A0ABD1XWJ9_9MARC</name>
<dbReference type="Proteomes" id="UP001605036">
    <property type="component" value="Unassembled WGS sequence"/>
</dbReference>
<dbReference type="AlphaFoldDB" id="A0ABD1XWJ9"/>